<proteinExistence type="predicted"/>
<name>A0A151K3K9_9HYME</name>
<protein>
    <submittedName>
        <fullName evidence="2">Uncharacterized protein</fullName>
    </submittedName>
</protein>
<feature type="compositionally biased region" description="Basic and acidic residues" evidence="1">
    <location>
        <begin position="1"/>
        <end position="44"/>
    </location>
</feature>
<dbReference type="Proteomes" id="UP000078492">
    <property type="component" value="Unassembled WGS sequence"/>
</dbReference>
<feature type="non-terminal residue" evidence="2">
    <location>
        <position position="1"/>
    </location>
</feature>
<feature type="compositionally biased region" description="Basic and acidic residues" evidence="1">
    <location>
        <begin position="54"/>
        <end position="73"/>
    </location>
</feature>
<reference evidence="2 3" key="1">
    <citation type="submission" date="2015-09" db="EMBL/GenBank/DDBJ databases">
        <title>Trachymyrmex cornetzi WGS genome.</title>
        <authorList>
            <person name="Nygaard S."/>
            <person name="Hu H."/>
            <person name="Boomsma J."/>
            <person name="Zhang G."/>
        </authorList>
    </citation>
    <scope>NUCLEOTIDE SEQUENCE [LARGE SCALE GENOMIC DNA]</scope>
    <source>
        <strain evidence="2">Tcor2-1</strain>
        <tissue evidence="2">Whole body</tissue>
    </source>
</reference>
<gene>
    <name evidence="2" type="ORF">ALC57_00055</name>
</gene>
<feature type="region of interest" description="Disordered" evidence="1">
    <location>
        <begin position="134"/>
        <end position="154"/>
    </location>
</feature>
<dbReference type="EMBL" id="LKEY01013937">
    <property type="protein sequence ID" value="KYN50418.1"/>
    <property type="molecule type" value="Genomic_DNA"/>
</dbReference>
<accession>A0A151K3K9</accession>
<dbReference type="AlphaFoldDB" id="A0A151K3K9"/>
<evidence type="ECO:0000313" key="3">
    <source>
        <dbReference type="Proteomes" id="UP000078492"/>
    </source>
</evidence>
<evidence type="ECO:0000256" key="1">
    <source>
        <dbReference type="SAM" id="MobiDB-lite"/>
    </source>
</evidence>
<feature type="region of interest" description="Disordered" evidence="1">
    <location>
        <begin position="1"/>
        <end position="76"/>
    </location>
</feature>
<evidence type="ECO:0000313" key="2">
    <source>
        <dbReference type="EMBL" id="KYN50418.1"/>
    </source>
</evidence>
<sequence length="154" mass="17804">KMKKEKEDSAVDEEGSRSKAVYDRQAEENKEVTGKRGRKDDGLIKGRSKGCTRNVEEREKRQKDENMIHHVESSRTTSKYVLVPFIKKKMISIDTENRGRESSAIENKRVMQEEDNERYLERKVERYVDAEEQIERQGGSGVVQQAKSGVRRGA</sequence>
<keyword evidence="3" id="KW-1185">Reference proteome</keyword>
<organism evidence="2 3">
    <name type="scientific">Trachymyrmex cornetzi</name>
    <dbReference type="NCBI Taxonomy" id="471704"/>
    <lineage>
        <taxon>Eukaryota</taxon>
        <taxon>Metazoa</taxon>
        <taxon>Ecdysozoa</taxon>
        <taxon>Arthropoda</taxon>
        <taxon>Hexapoda</taxon>
        <taxon>Insecta</taxon>
        <taxon>Pterygota</taxon>
        <taxon>Neoptera</taxon>
        <taxon>Endopterygota</taxon>
        <taxon>Hymenoptera</taxon>
        <taxon>Apocrita</taxon>
        <taxon>Aculeata</taxon>
        <taxon>Formicoidea</taxon>
        <taxon>Formicidae</taxon>
        <taxon>Myrmicinae</taxon>
        <taxon>Trachymyrmex</taxon>
    </lineage>
</organism>
<comment type="caution">
    <text evidence="2">The sequence shown here is derived from an EMBL/GenBank/DDBJ whole genome shotgun (WGS) entry which is preliminary data.</text>
</comment>